<name>X0VL82_9ZZZZ</name>
<dbReference type="AlphaFoldDB" id="X0VL82"/>
<proteinExistence type="predicted"/>
<dbReference type="EMBL" id="BARS01022345">
    <property type="protein sequence ID" value="GAG13258.1"/>
    <property type="molecule type" value="Genomic_DNA"/>
</dbReference>
<accession>X0VL82</accession>
<protein>
    <submittedName>
        <fullName evidence="1">Uncharacterized protein</fullName>
    </submittedName>
</protein>
<gene>
    <name evidence="1" type="ORF">S01H1_35740</name>
</gene>
<organism evidence="1">
    <name type="scientific">marine sediment metagenome</name>
    <dbReference type="NCBI Taxonomy" id="412755"/>
    <lineage>
        <taxon>unclassified sequences</taxon>
        <taxon>metagenomes</taxon>
        <taxon>ecological metagenomes</taxon>
    </lineage>
</organism>
<reference evidence="1" key="1">
    <citation type="journal article" date="2014" name="Front. Microbiol.">
        <title>High frequency of phylogenetically diverse reductive dehalogenase-homologous genes in deep subseafloor sedimentary metagenomes.</title>
        <authorList>
            <person name="Kawai M."/>
            <person name="Futagami T."/>
            <person name="Toyoda A."/>
            <person name="Takaki Y."/>
            <person name="Nishi S."/>
            <person name="Hori S."/>
            <person name="Arai W."/>
            <person name="Tsubouchi T."/>
            <person name="Morono Y."/>
            <person name="Uchiyama I."/>
            <person name="Ito T."/>
            <person name="Fujiyama A."/>
            <person name="Inagaki F."/>
            <person name="Takami H."/>
        </authorList>
    </citation>
    <scope>NUCLEOTIDE SEQUENCE</scope>
    <source>
        <strain evidence="1">Expedition CK06-06</strain>
    </source>
</reference>
<sequence length="74" mass="8500">MILRVDTAKGPHGPREVTRVEFQSHKWHEEPVPHGCSEIGMLIALDEAGWRLCGVTTPTSQRDWHEFFFQKALT</sequence>
<comment type="caution">
    <text evidence="1">The sequence shown here is derived from an EMBL/GenBank/DDBJ whole genome shotgun (WGS) entry which is preliminary data.</text>
</comment>
<evidence type="ECO:0000313" key="1">
    <source>
        <dbReference type="EMBL" id="GAG13258.1"/>
    </source>
</evidence>